<dbReference type="InterPro" id="IPR029787">
    <property type="entry name" value="Nucleotide_cyclase"/>
</dbReference>
<dbReference type="GO" id="GO:0052621">
    <property type="term" value="F:diguanylate cyclase activity"/>
    <property type="evidence" value="ECO:0007669"/>
    <property type="project" value="TreeGrafter"/>
</dbReference>
<dbReference type="Gene3D" id="3.30.450.40">
    <property type="match status" value="1"/>
</dbReference>
<sequence length="493" mass="55626">MAKPLVHLAIIDAVMAVVPGAFIIVNDQGKITQIRMSSSLRPILKHCIQCNFERCLKMVFGIETASTIISAYSACLDTQSLTDVVRVKHCTSHGFAEYLEWEFAPINDGNGVVVFIKDVTESVLIEEEFISMSEQYESVNRERCVAMTNLDFHLMDLEQAHKKVAALYRITSIVQRTVNEREVLGEILDGITRELGFSNVAIMLLDDNTNELRVTAFRGQFDPSIKVRLGQGITGTVAQSRELIYVEDVSNDPRYIESRHKCMSEVAVPLIVQDRVVGVLNIEMDDGRTLQTYDLDLLRSLASQIAITIAHANHVAAVEMQAITDGLTGLYNYRYFRAMIDQEFKRALRYKRPLSLIMMDIDYFKNYNDRNGHRAGDEALRVISRIISNHCRDVDFAVRYGGEEFAIILPETKGEEAVILAERLRQSIADHCFNNEELQPNGNVTISIGVASYPNDACSVEELIDHADSSLYQAKICRNMVVIYNKKNHDNQS</sequence>
<dbReference type="FunFam" id="3.30.70.270:FF:000001">
    <property type="entry name" value="Diguanylate cyclase domain protein"/>
    <property type="match status" value="1"/>
</dbReference>
<dbReference type="InterPro" id="IPR029016">
    <property type="entry name" value="GAF-like_dom_sf"/>
</dbReference>
<gene>
    <name evidence="2" type="ORF">SDC9_06098</name>
</gene>
<dbReference type="AlphaFoldDB" id="A0A644T204"/>
<evidence type="ECO:0000259" key="1">
    <source>
        <dbReference type="PROSITE" id="PS50887"/>
    </source>
</evidence>
<organism evidence="2">
    <name type="scientific">bioreactor metagenome</name>
    <dbReference type="NCBI Taxonomy" id="1076179"/>
    <lineage>
        <taxon>unclassified sequences</taxon>
        <taxon>metagenomes</taxon>
        <taxon>ecological metagenomes</taxon>
    </lineage>
</organism>
<protein>
    <recommendedName>
        <fullName evidence="1">GGDEF domain-containing protein</fullName>
    </recommendedName>
</protein>
<dbReference type="CDD" id="cd01949">
    <property type="entry name" value="GGDEF"/>
    <property type="match status" value="1"/>
</dbReference>
<comment type="caution">
    <text evidence="2">The sequence shown here is derived from an EMBL/GenBank/DDBJ whole genome shotgun (WGS) entry which is preliminary data.</text>
</comment>
<dbReference type="InterPro" id="IPR003018">
    <property type="entry name" value="GAF"/>
</dbReference>
<evidence type="ECO:0000313" key="2">
    <source>
        <dbReference type="EMBL" id="MPL60537.1"/>
    </source>
</evidence>
<dbReference type="GO" id="GO:0043709">
    <property type="term" value="P:cell adhesion involved in single-species biofilm formation"/>
    <property type="evidence" value="ECO:0007669"/>
    <property type="project" value="TreeGrafter"/>
</dbReference>
<name>A0A644T204_9ZZZZ</name>
<reference evidence="2" key="1">
    <citation type="submission" date="2019-08" db="EMBL/GenBank/DDBJ databases">
        <authorList>
            <person name="Kucharzyk K."/>
            <person name="Murdoch R.W."/>
            <person name="Higgins S."/>
            <person name="Loffler F."/>
        </authorList>
    </citation>
    <scope>NUCLEOTIDE SEQUENCE</scope>
</reference>
<dbReference type="Pfam" id="PF00990">
    <property type="entry name" value="GGDEF"/>
    <property type="match status" value="1"/>
</dbReference>
<dbReference type="Gene3D" id="3.30.70.270">
    <property type="match status" value="1"/>
</dbReference>
<dbReference type="PANTHER" id="PTHR45138:SF9">
    <property type="entry name" value="DIGUANYLATE CYCLASE DGCM-RELATED"/>
    <property type="match status" value="1"/>
</dbReference>
<dbReference type="EMBL" id="VSSQ01000012">
    <property type="protein sequence ID" value="MPL60537.1"/>
    <property type="molecule type" value="Genomic_DNA"/>
</dbReference>
<dbReference type="InterPro" id="IPR000160">
    <property type="entry name" value="GGDEF_dom"/>
</dbReference>
<dbReference type="NCBIfam" id="TIGR00254">
    <property type="entry name" value="GGDEF"/>
    <property type="match status" value="1"/>
</dbReference>
<dbReference type="SUPFAM" id="SSF55073">
    <property type="entry name" value="Nucleotide cyclase"/>
    <property type="match status" value="1"/>
</dbReference>
<feature type="domain" description="GGDEF" evidence="1">
    <location>
        <begin position="352"/>
        <end position="486"/>
    </location>
</feature>
<dbReference type="GO" id="GO:0005886">
    <property type="term" value="C:plasma membrane"/>
    <property type="evidence" value="ECO:0007669"/>
    <property type="project" value="TreeGrafter"/>
</dbReference>
<dbReference type="Pfam" id="PF13185">
    <property type="entry name" value="GAF_2"/>
    <property type="match status" value="1"/>
</dbReference>
<dbReference type="InterPro" id="IPR043128">
    <property type="entry name" value="Rev_trsase/Diguanyl_cyclase"/>
</dbReference>
<dbReference type="InterPro" id="IPR050469">
    <property type="entry name" value="Diguanylate_Cyclase"/>
</dbReference>
<proteinExistence type="predicted"/>
<dbReference type="SUPFAM" id="SSF55781">
    <property type="entry name" value="GAF domain-like"/>
    <property type="match status" value="1"/>
</dbReference>
<dbReference type="SMART" id="SM00065">
    <property type="entry name" value="GAF"/>
    <property type="match status" value="1"/>
</dbReference>
<dbReference type="PANTHER" id="PTHR45138">
    <property type="entry name" value="REGULATORY COMPONENTS OF SENSORY TRANSDUCTION SYSTEM"/>
    <property type="match status" value="1"/>
</dbReference>
<dbReference type="PROSITE" id="PS50887">
    <property type="entry name" value="GGDEF"/>
    <property type="match status" value="1"/>
</dbReference>
<dbReference type="SMART" id="SM00267">
    <property type="entry name" value="GGDEF"/>
    <property type="match status" value="1"/>
</dbReference>
<accession>A0A644T204</accession>
<dbReference type="GO" id="GO:1902201">
    <property type="term" value="P:negative regulation of bacterial-type flagellum-dependent cell motility"/>
    <property type="evidence" value="ECO:0007669"/>
    <property type="project" value="TreeGrafter"/>
</dbReference>